<accession>A0A6I2TYB4</accession>
<sequence>MRIILTLVWILLATSLQAANGFYTQRLEKMAKVLNLSASSPTGEKYANGKLLRIRTNTYGDISHIGYKLFNDEIMQLHGESPVFDFIERYMLELDMRLDGRSPLEKMNIDQVVISKGNLQMLRAIDTKTEFSINELKRRMYQVTWTVKGKKVEITFPADCQLLIGANAVELEDMMKRDVKRIMPLTSNDIITDWTHVKTTRSQGHIIIEGGKYLSNQIRGDIYLQEIHGKKQLICNRKNARNSITNIMLTGQFQRVIPMHLHIDKYGYKAEETDITLQQFIDYCKNEGCKLYFGIKTMNEKTLTGTLFAYNEKMAYNHVLSVSIPLNILDGKEEQINATVYAYIPLQNVTEKFFTQDIHEETPLRK</sequence>
<dbReference type="AlphaFoldDB" id="A0A6I2TYB4"/>
<dbReference type="Proteomes" id="UP000450161">
    <property type="component" value="Unassembled WGS sequence"/>
</dbReference>
<gene>
    <name evidence="2" type="ORF">FYJ72_08100</name>
</gene>
<evidence type="ECO:0000256" key="1">
    <source>
        <dbReference type="SAM" id="SignalP"/>
    </source>
</evidence>
<organism evidence="2 3">
    <name type="scientific">Segatella copri</name>
    <dbReference type="NCBI Taxonomy" id="165179"/>
    <lineage>
        <taxon>Bacteria</taxon>
        <taxon>Pseudomonadati</taxon>
        <taxon>Bacteroidota</taxon>
        <taxon>Bacteroidia</taxon>
        <taxon>Bacteroidales</taxon>
        <taxon>Prevotellaceae</taxon>
        <taxon>Segatella</taxon>
    </lineage>
</organism>
<reference evidence="2 3" key="1">
    <citation type="submission" date="2019-08" db="EMBL/GenBank/DDBJ databases">
        <title>In-depth cultivation of the pig gut microbiome towards novel bacterial diversity and tailored functional studies.</title>
        <authorList>
            <person name="Wylensek D."/>
            <person name="Hitch T.C.A."/>
            <person name="Clavel T."/>
        </authorList>
    </citation>
    <scope>NUCLEOTIDE SEQUENCE [LARGE SCALE GENOMIC DNA]</scope>
    <source>
        <strain evidence="2 3">LKV-178-WT-2C</strain>
    </source>
</reference>
<feature type="signal peptide" evidence="1">
    <location>
        <begin position="1"/>
        <end position="18"/>
    </location>
</feature>
<dbReference type="EMBL" id="VUNF01000013">
    <property type="protein sequence ID" value="MST77642.1"/>
    <property type="molecule type" value="Genomic_DNA"/>
</dbReference>
<protein>
    <submittedName>
        <fullName evidence="2">Uncharacterized protein</fullName>
    </submittedName>
</protein>
<evidence type="ECO:0000313" key="2">
    <source>
        <dbReference type="EMBL" id="MST77642.1"/>
    </source>
</evidence>
<name>A0A6I2TYB4_9BACT</name>
<keyword evidence="1" id="KW-0732">Signal</keyword>
<dbReference type="RefSeq" id="WP_154481048.1">
    <property type="nucleotide sequence ID" value="NZ_VUNF01000013.1"/>
</dbReference>
<evidence type="ECO:0000313" key="3">
    <source>
        <dbReference type="Proteomes" id="UP000450161"/>
    </source>
</evidence>
<feature type="chain" id="PRO_5026215385" evidence="1">
    <location>
        <begin position="19"/>
        <end position="366"/>
    </location>
</feature>
<comment type="caution">
    <text evidence="2">The sequence shown here is derived from an EMBL/GenBank/DDBJ whole genome shotgun (WGS) entry which is preliminary data.</text>
</comment>
<proteinExistence type="predicted"/>